<dbReference type="Proteomes" id="UP001283361">
    <property type="component" value="Unassembled WGS sequence"/>
</dbReference>
<accession>A0AAE1DTG8</accession>
<evidence type="ECO:0000313" key="1">
    <source>
        <dbReference type="EMBL" id="KAK3782087.1"/>
    </source>
</evidence>
<dbReference type="EMBL" id="JAWDGP010002538">
    <property type="protein sequence ID" value="KAK3782087.1"/>
    <property type="molecule type" value="Genomic_DNA"/>
</dbReference>
<gene>
    <name evidence="1" type="ORF">RRG08_052353</name>
</gene>
<keyword evidence="2" id="KW-1185">Reference proteome</keyword>
<organism evidence="1 2">
    <name type="scientific">Elysia crispata</name>
    <name type="common">lettuce slug</name>
    <dbReference type="NCBI Taxonomy" id="231223"/>
    <lineage>
        <taxon>Eukaryota</taxon>
        <taxon>Metazoa</taxon>
        <taxon>Spiralia</taxon>
        <taxon>Lophotrochozoa</taxon>
        <taxon>Mollusca</taxon>
        <taxon>Gastropoda</taxon>
        <taxon>Heterobranchia</taxon>
        <taxon>Euthyneura</taxon>
        <taxon>Panpulmonata</taxon>
        <taxon>Sacoglossa</taxon>
        <taxon>Placobranchoidea</taxon>
        <taxon>Plakobranchidae</taxon>
        <taxon>Elysia</taxon>
    </lineage>
</organism>
<reference evidence="1" key="1">
    <citation type="journal article" date="2023" name="G3 (Bethesda)">
        <title>A reference genome for the long-term kleptoplast-retaining sea slug Elysia crispata morphotype clarki.</title>
        <authorList>
            <person name="Eastman K.E."/>
            <person name="Pendleton A.L."/>
            <person name="Shaikh M.A."/>
            <person name="Suttiyut T."/>
            <person name="Ogas R."/>
            <person name="Tomko P."/>
            <person name="Gavelis G."/>
            <person name="Widhalm J.R."/>
            <person name="Wisecaver J.H."/>
        </authorList>
    </citation>
    <scope>NUCLEOTIDE SEQUENCE</scope>
    <source>
        <strain evidence="1">ECLA1</strain>
    </source>
</reference>
<proteinExistence type="predicted"/>
<protein>
    <submittedName>
        <fullName evidence="1">Uncharacterized protein</fullName>
    </submittedName>
</protein>
<evidence type="ECO:0000313" key="2">
    <source>
        <dbReference type="Proteomes" id="UP001283361"/>
    </source>
</evidence>
<sequence>MRTNLRPRTVKAWEDGALCLPLTPFLHYGDLVSTQFLKFSRSSKNWFVKLPCHGVEYYWLMPIKLPHPPQTTKK</sequence>
<comment type="caution">
    <text evidence="1">The sequence shown here is derived from an EMBL/GenBank/DDBJ whole genome shotgun (WGS) entry which is preliminary data.</text>
</comment>
<dbReference type="AlphaFoldDB" id="A0AAE1DTG8"/>
<name>A0AAE1DTG8_9GAST</name>